<proteinExistence type="inferred from homology"/>
<sequence>MLKLGFVIGTRPEAIKCAIPIIEMRKDERFDPILISTGQHNEMLHSTLSVFGITADADLKVMRERQTISGVTHRILDGLSKLPVMQEIDAIVVHGDTASTVAGALFGFQNKIPVIHIEAGLRSGNPYSPFPEEGNRRLVSQISSLHLAPTVGNYLNLLHEGISADSIAIIGNTVIDALHWSIPKVNQFNNTVLDDIERDSSRIILASTHRRESWSKLTQIAEALADVASLPNVRVVVTLHKNPIIRDALLPLLQKHPNITLLEPLPYLGFVRLMLRADVILSDSSGAEEEGPALGKPTLILREITERPEAIFSNSAKLVGNDRMEIVNSVREVLSNKEVYDRFVAGGCPYGDGKSTHRILDAIDQFFNRGCLSGKEINRLKQSSLTPAPSLTKISPLISSIL</sequence>
<evidence type="ECO:0000256" key="2">
    <source>
        <dbReference type="ARBA" id="ARBA00036080"/>
    </source>
</evidence>
<dbReference type="InterPro" id="IPR003331">
    <property type="entry name" value="UDP_GlcNAc_Epimerase_2_dom"/>
</dbReference>
<dbReference type="RefSeq" id="WP_038223000.1">
    <property type="nucleotide sequence ID" value="NZ_CAWLWD010000114.1"/>
</dbReference>
<dbReference type="InterPro" id="IPR029767">
    <property type="entry name" value="WecB-like"/>
</dbReference>
<dbReference type="GO" id="GO:0008761">
    <property type="term" value="F:UDP-N-acetylglucosamine 2-epimerase activity"/>
    <property type="evidence" value="ECO:0007669"/>
    <property type="project" value="UniProtKB-EC"/>
</dbReference>
<feature type="domain" description="UDP-N-acetylglucosamine 2-epimerase" evidence="6">
    <location>
        <begin position="23"/>
        <end position="363"/>
    </location>
</feature>
<evidence type="ECO:0000256" key="1">
    <source>
        <dbReference type="ARBA" id="ARBA00023235"/>
    </source>
</evidence>
<dbReference type="Gene3D" id="3.40.50.2000">
    <property type="entry name" value="Glycogen Phosphorylase B"/>
    <property type="match status" value="2"/>
</dbReference>
<name>A0A077NCL7_XENBV</name>
<dbReference type="EMBL" id="CBSV010000031">
    <property type="protein sequence ID" value="CDG99912.1"/>
    <property type="molecule type" value="Genomic_DNA"/>
</dbReference>
<dbReference type="EC" id="5.1.3.14" evidence="4"/>
<comment type="similarity">
    <text evidence="3 5">Belongs to the UDP-N-acetylglucosamine 2-epimerase family.</text>
</comment>
<dbReference type="AlphaFoldDB" id="A0A077NCL7"/>
<evidence type="ECO:0000256" key="5">
    <source>
        <dbReference type="RuleBase" id="RU003513"/>
    </source>
</evidence>
<dbReference type="PANTHER" id="PTHR43174:SF2">
    <property type="entry name" value="UDP-N-ACETYLGLUCOSAMINE 2-EPIMERASE"/>
    <property type="match status" value="1"/>
</dbReference>
<protein>
    <recommendedName>
        <fullName evidence="4">UDP-N-acetylglucosamine 2-epimerase (non-hydrolyzing)</fullName>
        <ecNumber evidence="4">5.1.3.14</ecNumber>
    </recommendedName>
</protein>
<dbReference type="HOGENOM" id="CLU_041674_1_0_6"/>
<evidence type="ECO:0000259" key="6">
    <source>
        <dbReference type="Pfam" id="PF02350"/>
    </source>
</evidence>
<organism evidence="7">
    <name type="scientific">Xenorhabdus bovienii str. feltiae Moldova</name>
    <dbReference type="NCBI Taxonomy" id="1398200"/>
    <lineage>
        <taxon>Bacteria</taxon>
        <taxon>Pseudomonadati</taxon>
        <taxon>Pseudomonadota</taxon>
        <taxon>Gammaproteobacteria</taxon>
        <taxon>Enterobacterales</taxon>
        <taxon>Morganellaceae</taxon>
        <taxon>Xenorhabdus</taxon>
    </lineage>
</organism>
<accession>A0A077NCL7</accession>
<gene>
    <name evidence="7" type="ORF">XBFM1_1260061</name>
</gene>
<comment type="catalytic activity">
    <reaction evidence="2">
        <text>UDP-N-acetyl-alpha-D-glucosamine = UDP-N-acetyl-alpha-D-mannosamine</text>
        <dbReference type="Rhea" id="RHEA:17213"/>
        <dbReference type="ChEBI" id="CHEBI:57705"/>
        <dbReference type="ChEBI" id="CHEBI:68623"/>
        <dbReference type="EC" id="5.1.3.14"/>
    </reaction>
</comment>
<dbReference type="PANTHER" id="PTHR43174">
    <property type="entry name" value="UDP-N-ACETYLGLUCOSAMINE 2-EPIMERASE"/>
    <property type="match status" value="1"/>
</dbReference>
<reference evidence="7" key="1">
    <citation type="submission" date="2013-07" db="EMBL/GenBank/DDBJ databases">
        <title>Sub-species coevolution in mutualistic symbiosis.</title>
        <authorList>
            <person name="Murfin K."/>
            <person name="Klassen J."/>
            <person name="Lee M."/>
            <person name="Forst S."/>
            <person name="Stock P."/>
            <person name="Goodrich-Blair H."/>
        </authorList>
    </citation>
    <scope>NUCLEOTIDE SEQUENCE [LARGE SCALE GENOMIC DNA]</scope>
    <source>
        <strain evidence="7">Feltiae Moldova</strain>
    </source>
</reference>
<dbReference type="SUPFAM" id="SSF53756">
    <property type="entry name" value="UDP-Glycosyltransferase/glycogen phosphorylase"/>
    <property type="match status" value="1"/>
</dbReference>
<dbReference type="Pfam" id="PF02350">
    <property type="entry name" value="Epimerase_2"/>
    <property type="match status" value="1"/>
</dbReference>
<evidence type="ECO:0000313" key="7">
    <source>
        <dbReference type="EMBL" id="CDG99912.1"/>
    </source>
</evidence>
<keyword evidence="1 5" id="KW-0413">Isomerase</keyword>
<evidence type="ECO:0000256" key="3">
    <source>
        <dbReference type="ARBA" id="ARBA00038209"/>
    </source>
</evidence>
<dbReference type="Proteomes" id="UP000028487">
    <property type="component" value="Unassembled WGS sequence"/>
</dbReference>
<dbReference type="CDD" id="cd03786">
    <property type="entry name" value="GTB_UDP-GlcNAc_2-Epimerase"/>
    <property type="match status" value="1"/>
</dbReference>
<dbReference type="NCBIfam" id="TIGR00236">
    <property type="entry name" value="wecB"/>
    <property type="match status" value="1"/>
</dbReference>
<comment type="caution">
    <text evidence="7">The sequence shown here is derived from an EMBL/GenBank/DDBJ whole genome shotgun (WGS) entry which is preliminary data.</text>
</comment>
<evidence type="ECO:0000256" key="4">
    <source>
        <dbReference type="ARBA" id="ARBA00038858"/>
    </source>
</evidence>